<gene>
    <name evidence="4" type="ORF">DSM104329_01497</name>
</gene>
<feature type="region of interest" description="Disordered" evidence="3">
    <location>
        <begin position="785"/>
        <end position="807"/>
    </location>
</feature>
<dbReference type="PANTHER" id="PTHR38340">
    <property type="entry name" value="S-LAYER PROTEIN"/>
    <property type="match status" value="1"/>
</dbReference>
<evidence type="ECO:0000256" key="3">
    <source>
        <dbReference type="SAM" id="MobiDB-lite"/>
    </source>
</evidence>
<organism evidence="4 5">
    <name type="scientific">Capillimicrobium parvum</name>
    <dbReference type="NCBI Taxonomy" id="2884022"/>
    <lineage>
        <taxon>Bacteria</taxon>
        <taxon>Bacillati</taxon>
        <taxon>Actinomycetota</taxon>
        <taxon>Thermoleophilia</taxon>
        <taxon>Solirubrobacterales</taxon>
        <taxon>Capillimicrobiaceae</taxon>
        <taxon>Capillimicrobium</taxon>
    </lineage>
</organism>
<evidence type="ECO:0000313" key="5">
    <source>
        <dbReference type="Proteomes" id="UP001162834"/>
    </source>
</evidence>
<dbReference type="PANTHER" id="PTHR38340:SF1">
    <property type="entry name" value="S-LAYER PROTEIN"/>
    <property type="match status" value="1"/>
</dbReference>
<dbReference type="InterPro" id="IPR018511">
    <property type="entry name" value="Hemolysin-typ_Ca-bd_CS"/>
</dbReference>
<dbReference type="AlphaFoldDB" id="A0A9E7C032"/>
<feature type="compositionally biased region" description="Gly residues" evidence="3">
    <location>
        <begin position="547"/>
        <end position="559"/>
    </location>
</feature>
<feature type="region of interest" description="Disordered" evidence="3">
    <location>
        <begin position="603"/>
        <end position="635"/>
    </location>
</feature>
<feature type="region of interest" description="Disordered" evidence="3">
    <location>
        <begin position="952"/>
        <end position="971"/>
    </location>
</feature>
<evidence type="ECO:0000256" key="2">
    <source>
        <dbReference type="ARBA" id="ARBA00022525"/>
    </source>
</evidence>
<evidence type="ECO:0000313" key="4">
    <source>
        <dbReference type="EMBL" id="UGS35112.1"/>
    </source>
</evidence>
<dbReference type="PRINTS" id="PR00313">
    <property type="entry name" value="CABNDNGRPT"/>
</dbReference>
<sequence length="971" mass="98566">MPQFVRRARVRLLGVAGGLAVCLMLVAVPQAFAGQILFTRGGDIWTMKDDGTGARLLIAKTDTPSFVDEPGGPLEQVDSLSQPNVDEPTGTVLLDGYHDSNTDSNCGLRCTGVYKWVNGNVTRMSLDPFKFAGASHFESEPESMGDGRFVFNNWACLDGGYVTCSIDNEIQALDDVPDHAQEGGGLNRTKLVSKCNDRFGLDDPTPNPQNPNEIAYVCETYSSGYVYEIVAGVNGAERVIGSDDYSQDEPSWRSDGAKIVAIEEGTNPGIYEFNPAAKNDKRRIVAAGSNYILGTPRYIGTSKIVFDGRTLEDLDGDGQADDYAYNLYTAPTTCNACAFPGGVTKLTTDGDSATPAWTPRDSFDNLGAGAVNDGALDFKARAGENNAIAVAAQAPGLTADAGPATVTVSDARGISPGPGCTKLTATKIQCANVQSVTLDAGDGADTVTVEGSVPATVNGGEGADTLTGGDGNDALNGGPGNDLLDGRQGTDVLDGGADVDTISYASRQTPVAITLDGQAGDGADPNLDGVSTAAEEGDQDVAIENATGGGGNDRLGAGPGANVLKGGDGADVLDGGLGPDTLDGGPGTDTLSYAARTTPVAIRLDGKANDGSDPNRNSSSTATEEGDRDIAIENAVGGSGPDWLIAAGSATNQLRGAGGDDTLDGGLGTDVLDGGQGVDTITYAARTTPVAVRLDGTANDGADPDLDGTSTAAEEGDRDIAIENAEGGKGNDQLSATGTTANVLKGGNGDDVLDGGLGADTHHGGAGVDTVSYASRSTPVAVRLDDKANDGADPNLNGASSSTEEGDRDIAIENAIGGSGNDQLRAARSLPNTLQGRGGDDLLDGGLGADVLDGGGGFDTVTYDQRTTPVAVTLDGQANDGADPNRNGLSTAAEEGDRDIAVENATGGKGSDILRAIKASLINVLTGGAGDDRLYTRDGSSDVDKLVCGTGADSYQSDASDTRSACETAIP</sequence>
<accession>A0A9E7C032</accession>
<evidence type="ECO:0000256" key="1">
    <source>
        <dbReference type="ARBA" id="ARBA00004613"/>
    </source>
</evidence>
<dbReference type="InterPro" id="IPR001343">
    <property type="entry name" value="Hemolysn_Ca-bd"/>
</dbReference>
<dbReference type="Proteomes" id="UP001162834">
    <property type="component" value="Chromosome"/>
</dbReference>
<feature type="compositionally biased region" description="Polar residues" evidence="3">
    <location>
        <begin position="953"/>
        <end position="965"/>
    </location>
</feature>
<protein>
    <recommendedName>
        <fullName evidence="6">Calcium-binding protein</fullName>
    </recommendedName>
</protein>
<feature type="region of interest" description="Disordered" evidence="3">
    <location>
        <begin position="875"/>
        <end position="896"/>
    </location>
</feature>
<proteinExistence type="predicted"/>
<dbReference type="RefSeq" id="WP_268738866.1">
    <property type="nucleotide sequence ID" value="NZ_CP087164.1"/>
</dbReference>
<dbReference type="GO" id="GO:0005509">
    <property type="term" value="F:calcium ion binding"/>
    <property type="evidence" value="ECO:0007669"/>
    <property type="project" value="InterPro"/>
</dbReference>
<dbReference type="Gene3D" id="2.150.10.10">
    <property type="entry name" value="Serralysin-like metalloprotease, C-terminal"/>
    <property type="match status" value="3"/>
</dbReference>
<feature type="compositionally biased region" description="Polar residues" evidence="3">
    <location>
        <begin position="612"/>
        <end position="623"/>
    </location>
</feature>
<dbReference type="InterPro" id="IPR011049">
    <property type="entry name" value="Serralysin-like_metalloprot_C"/>
</dbReference>
<dbReference type="InterPro" id="IPR050557">
    <property type="entry name" value="RTX_toxin/Mannuronan_C5-epim"/>
</dbReference>
<dbReference type="KEGG" id="sbae:DSM104329_01497"/>
<keyword evidence="2" id="KW-0964">Secreted</keyword>
<dbReference type="Pfam" id="PF00353">
    <property type="entry name" value="HemolysinCabind"/>
    <property type="match status" value="6"/>
</dbReference>
<feature type="region of interest" description="Disordered" evidence="3">
    <location>
        <begin position="543"/>
        <end position="567"/>
    </location>
</feature>
<comment type="subcellular location">
    <subcellularLocation>
        <location evidence="1">Secreted</location>
    </subcellularLocation>
</comment>
<reference evidence="4" key="1">
    <citation type="journal article" date="2022" name="Int. J. Syst. Evol. Microbiol.">
        <title>Pseudomonas aegrilactucae sp. nov. and Pseudomonas morbosilactucae sp. nov., pathogens causing bacterial rot of lettuce in Japan.</title>
        <authorList>
            <person name="Sawada H."/>
            <person name="Fujikawa T."/>
            <person name="Satou M."/>
        </authorList>
    </citation>
    <scope>NUCLEOTIDE SEQUENCE</scope>
    <source>
        <strain evidence="4">0166_1</strain>
    </source>
</reference>
<keyword evidence="5" id="KW-1185">Reference proteome</keyword>
<feature type="region of interest" description="Disordered" evidence="3">
    <location>
        <begin position="695"/>
        <end position="717"/>
    </location>
</feature>
<dbReference type="GO" id="GO:0005576">
    <property type="term" value="C:extracellular region"/>
    <property type="evidence" value="ECO:0007669"/>
    <property type="project" value="UniProtKB-SubCell"/>
</dbReference>
<dbReference type="EMBL" id="CP087164">
    <property type="protein sequence ID" value="UGS35112.1"/>
    <property type="molecule type" value="Genomic_DNA"/>
</dbReference>
<evidence type="ECO:0008006" key="6">
    <source>
        <dbReference type="Google" id="ProtNLM"/>
    </source>
</evidence>
<name>A0A9E7C032_9ACTN</name>
<dbReference type="SUPFAM" id="SSF51120">
    <property type="entry name" value="beta-Roll"/>
    <property type="match status" value="6"/>
</dbReference>
<dbReference type="PROSITE" id="PS00330">
    <property type="entry name" value="HEMOLYSIN_CALCIUM"/>
    <property type="match status" value="5"/>
</dbReference>